<sequence length="308" mass="32530">MIERAAVAVSRSAPYPACVTRIVCSLATASLALLLAGCKTGGTDPTAAELRANDEPGPSKVEPERPPLVTVELALVDDAARERLAARLGPGSSLAGAEALVAVRHQIEPGWHIYWKNPGETGLRTRLTVEAEHAEAGETLYPAPERFASEGGQQSYGWGETAVLFVPLSELGEGAQIELRSNYLACAQSCIPGESEVGARVAELAQASDAATVEMLARVPEPANARVASSWIDGALHLRPSAEDLQLTELFPYATETAILGNQDRTGDDLVLHYRFTGAPPAGAQGVLRATLAGQTRWLELAVPWPPA</sequence>
<name>A0A2S9XAW3_9BACT</name>
<protein>
    <recommendedName>
        <fullName evidence="1">Thiol:disulfide interchange protein DsbD N-terminal domain-containing protein</fullName>
    </recommendedName>
</protein>
<feature type="domain" description="Thiol:disulfide interchange protein DsbD N-terminal" evidence="1">
    <location>
        <begin position="95"/>
        <end position="197"/>
    </location>
</feature>
<evidence type="ECO:0000259" key="1">
    <source>
        <dbReference type="Pfam" id="PF11412"/>
    </source>
</evidence>
<evidence type="ECO:0000313" key="2">
    <source>
        <dbReference type="EMBL" id="PRP89996.1"/>
    </source>
</evidence>
<organism evidence="2 3">
    <name type="scientific">Enhygromyxa salina</name>
    <dbReference type="NCBI Taxonomy" id="215803"/>
    <lineage>
        <taxon>Bacteria</taxon>
        <taxon>Pseudomonadati</taxon>
        <taxon>Myxococcota</taxon>
        <taxon>Polyangia</taxon>
        <taxon>Nannocystales</taxon>
        <taxon>Nannocystaceae</taxon>
        <taxon>Enhygromyxa</taxon>
    </lineage>
</organism>
<dbReference type="AlphaFoldDB" id="A0A2S9XAW3"/>
<keyword evidence="3" id="KW-1185">Reference proteome</keyword>
<dbReference type="Proteomes" id="UP000237968">
    <property type="component" value="Unassembled WGS sequence"/>
</dbReference>
<dbReference type="EMBL" id="PVNK01000308">
    <property type="protein sequence ID" value="PRP89996.1"/>
    <property type="molecule type" value="Genomic_DNA"/>
</dbReference>
<dbReference type="Pfam" id="PF11412">
    <property type="entry name" value="DsbD_N"/>
    <property type="match status" value="1"/>
</dbReference>
<reference evidence="2 3" key="1">
    <citation type="submission" date="2018-03" db="EMBL/GenBank/DDBJ databases">
        <title>Draft Genome Sequences of the Obligatory Marine Myxobacteria Enhygromyxa salina SWB005.</title>
        <authorList>
            <person name="Poehlein A."/>
            <person name="Moghaddam J.A."/>
            <person name="Harms H."/>
            <person name="Alanjari M."/>
            <person name="Koenig G.M."/>
            <person name="Daniel R."/>
            <person name="Schaeberle T.F."/>
        </authorList>
    </citation>
    <scope>NUCLEOTIDE SEQUENCE [LARGE SCALE GENOMIC DNA]</scope>
    <source>
        <strain evidence="2 3">SWB005</strain>
    </source>
</reference>
<proteinExistence type="predicted"/>
<dbReference type="OrthoDB" id="9811036at2"/>
<comment type="caution">
    <text evidence="2">The sequence shown here is derived from an EMBL/GenBank/DDBJ whole genome shotgun (WGS) entry which is preliminary data.</text>
</comment>
<gene>
    <name evidence="2" type="ORF">ENSA5_69390</name>
</gene>
<accession>A0A2S9XAW3</accession>
<dbReference type="InterPro" id="IPR028250">
    <property type="entry name" value="DsbDN"/>
</dbReference>
<evidence type="ECO:0000313" key="3">
    <source>
        <dbReference type="Proteomes" id="UP000237968"/>
    </source>
</evidence>